<accession>A0A4P7SH77</accession>
<dbReference type="Proteomes" id="UP000296469">
    <property type="component" value="Chromosome"/>
</dbReference>
<dbReference type="EMBL" id="CP039291">
    <property type="protein sequence ID" value="QCB92446.1"/>
    <property type="molecule type" value="Genomic_DNA"/>
</dbReference>
<dbReference type="PANTHER" id="PTHR43233">
    <property type="entry name" value="FAMILY N-ACETYLTRANSFERASE, PUTATIVE (AFU_ORTHOLOGUE AFUA_6G03350)-RELATED"/>
    <property type="match status" value="1"/>
</dbReference>
<dbReference type="InterPro" id="IPR000182">
    <property type="entry name" value="GNAT_dom"/>
</dbReference>
<keyword evidence="2" id="KW-0808">Transferase</keyword>
<gene>
    <name evidence="2" type="ORF">E5225_01625</name>
</gene>
<dbReference type="CDD" id="cd04301">
    <property type="entry name" value="NAT_SF"/>
    <property type="match status" value="1"/>
</dbReference>
<dbReference type="SUPFAM" id="SSF55729">
    <property type="entry name" value="Acyl-CoA N-acyltransferases (Nat)"/>
    <property type="match status" value="1"/>
</dbReference>
<evidence type="ECO:0000259" key="1">
    <source>
        <dbReference type="PROSITE" id="PS51186"/>
    </source>
</evidence>
<dbReference type="InterPro" id="IPR016181">
    <property type="entry name" value="Acyl_CoA_acyltransferase"/>
</dbReference>
<sequence length="149" mass="16285">MPAHAPDDGYEVDDDPARVDLDVVWDFLSQEAYWGRDRTRAEVEEQVRVAWRVVAAYAPDGRQVAFARAVSDGVRFAYLADVFVVDAHRGRGLGTRVVRAMVDDGPGADLRWVLFTQDAHGLYERFGFAAPDATALVRPAGLAGTPAAP</sequence>
<dbReference type="RefSeq" id="WP_135972833.1">
    <property type="nucleotide sequence ID" value="NZ_CP039291.1"/>
</dbReference>
<keyword evidence="3" id="KW-1185">Reference proteome</keyword>
<dbReference type="Gene3D" id="3.40.630.30">
    <property type="match status" value="1"/>
</dbReference>
<dbReference type="OrthoDB" id="3216107at2"/>
<dbReference type="Pfam" id="PF00583">
    <property type="entry name" value="Acetyltransf_1"/>
    <property type="match status" value="1"/>
</dbReference>
<name>A0A4P7SH77_9CELL</name>
<dbReference type="InterPro" id="IPR053144">
    <property type="entry name" value="Acetyltransferase_Butenolide"/>
</dbReference>
<feature type="domain" description="N-acetyltransferase" evidence="1">
    <location>
        <begin position="10"/>
        <end position="148"/>
    </location>
</feature>
<protein>
    <submittedName>
        <fullName evidence="2">N-acetyltransferase</fullName>
    </submittedName>
</protein>
<reference evidence="2 3" key="1">
    <citation type="submission" date="2019-04" db="EMBL/GenBank/DDBJ databases">
        <title>Isolation and identification of Cellulomonas shaoxiangyii sp. Nov. isolated from feces of the Tibetan antelopes (Pantholops hodgsonii) in the Qinghai-Tibet plateau of China.</title>
        <authorList>
            <person name="Tian Z."/>
        </authorList>
    </citation>
    <scope>NUCLEOTIDE SEQUENCE [LARGE SCALE GENOMIC DNA]</scope>
    <source>
        <strain evidence="2 3">Z28</strain>
    </source>
</reference>
<evidence type="ECO:0000313" key="2">
    <source>
        <dbReference type="EMBL" id="QCB92446.1"/>
    </source>
</evidence>
<dbReference type="GO" id="GO:0016747">
    <property type="term" value="F:acyltransferase activity, transferring groups other than amino-acyl groups"/>
    <property type="evidence" value="ECO:0007669"/>
    <property type="project" value="InterPro"/>
</dbReference>
<dbReference type="KEGG" id="celz:E5225_01625"/>
<dbReference type="AlphaFoldDB" id="A0A4P7SH77"/>
<evidence type="ECO:0000313" key="3">
    <source>
        <dbReference type="Proteomes" id="UP000296469"/>
    </source>
</evidence>
<organism evidence="2 3">
    <name type="scientific">Cellulomonas shaoxiangyii</name>
    <dbReference type="NCBI Taxonomy" id="2566013"/>
    <lineage>
        <taxon>Bacteria</taxon>
        <taxon>Bacillati</taxon>
        <taxon>Actinomycetota</taxon>
        <taxon>Actinomycetes</taxon>
        <taxon>Micrococcales</taxon>
        <taxon>Cellulomonadaceae</taxon>
        <taxon>Cellulomonas</taxon>
    </lineage>
</organism>
<proteinExistence type="predicted"/>
<dbReference type="PROSITE" id="PS51186">
    <property type="entry name" value="GNAT"/>
    <property type="match status" value="1"/>
</dbReference>
<dbReference type="PANTHER" id="PTHR43233:SF1">
    <property type="entry name" value="FAMILY N-ACETYLTRANSFERASE, PUTATIVE (AFU_ORTHOLOGUE AFUA_6G03350)-RELATED"/>
    <property type="match status" value="1"/>
</dbReference>